<feature type="transmembrane region" description="Helical" evidence="1">
    <location>
        <begin position="401"/>
        <end position="424"/>
    </location>
</feature>
<dbReference type="RefSeq" id="WP_133803469.1">
    <property type="nucleotide sequence ID" value="NZ_SNWQ01000016.1"/>
</dbReference>
<dbReference type="PANTHER" id="PTHR32063:SF4">
    <property type="entry name" value="SLR6043 PROTEIN"/>
    <property type="match status" value="1"/>
</dbReference>
<protein>
    <submittedName>
        <fullName evidence="2">CzcA family heavy metal efflux pump</fullName>
    </submittedName>
</protein>
<name>A0A4R6K654_9ACTN</name>
<evidence type="ECO:0000313" key="3">
    <source>
        <dbReference type="Proteomes" id="UP000295388"/>
    </source>
</evidence>
<dbReference type="PANTHER" id="PTHR32063">
    <property type="match status" value="1"/>
</dbReference>
<keyword evidence="1" id="KW-0812">Transmembrane</keyword>
<evidence type="ECO:0000313" key="2">
    <source>
        <dbReference type="EMBL" id="TDO44397.1"/>
    </source>
</evidence>
<dbReference type="InterPro" id="IPR027463">
    <property type="entry name" value="AcrB_DN_DC_subdom"/>
</dbReference>
<dbReference type="SUPFAM" id="SSF82866">
    <property type="entry name" value="Multidrug efflux transporter AcrB transmembrane domain"/>
    <property type="match status" value="2"/>
</dbReference>
<feature type="transmembrane region" description="Helical" evidence="1">
    <location>
        <begin position="485"/>
        <end position="509"/>
    </location>
</feature>
<dbReference type="OrthoDB" id="3306666at2"/>
<evidence type="ECO:0000256" key="1">
    <source>
        <dbReference type="SAM" id="Phobius"/>
    </source>
</evidence>
<dbReference type="Proteomes" id="UP000295388">
    <property type="component" value="Unassembled WGS sequence"/>
</dbReference>
<dbReference type="Pfam" id="PF00873">
    <property type="entry name" value="ACR_tran"/>
    <property type="match status" value="1"/>
</dbReference>
<dbReference type="EMBL" id="SNWQ01000016">
    <property type="protein sequence ID" value="TDO44397.1"/>
    <property type="molecule type" value="Genomic_DNA"/>
</dbReference>
<keyword evidence="1" id="KW-1133">Transmembrane helix</keyword>
<dbReference type="InterPro" id="IPR001036">
    <property type="entry name" value="Acrflvin-R"/>
</dbReference>
<dbReference type="SUPFAM" id="SSF82714">
    <property type="entry name" value="Multidrug efflux transporter AcrB TolC docking domain, DN and DC subdomains"/>
    <property type="match status" value="2"/>
</dbReference>
<dbReference type="Gene3D" id="3.30.70.1430">
    <property type="entry name" value="Multidrug efflux transporter AcrB pore domain"/>
    <property type="match status" value="2"/>
</dbReference>
<dbReference type="PRINTS" id="PR00702">
    <property type="entry name" value="ACRIFLAVINRP"/>
</dbReference>
<sequence length="1045" mass="114228">MRLIVASSLRFRFLVVALTAFLMFFGVQQLGKSAVDVFPEFAPPKVEVHTLAVGLGPTEVEELITVPMEQSLNAIPGVKTVRSRSVEQLSQVVLLFDEGTDLLTARQNVAERIAAITPTLPTWAAPPVMLQPMSATSRVLKIGLTSDDPNLDMMDLSMTAYWKIRARLLQVPGVANVPIWGERLEMLQVQADPERMATQKVTLDRVMTTTANALDAGLQRYSDGNFIGRGGFVDSSTGRIGIRHVTPIVNHDHLANLPIQTLDGRQIKLSDVANLVRDHQPLIGDAVINEGEGLMMIVEKLPWANTLDVTKGVEEALAEMRPGLQGIAIDSAIFRPATFIEDAIDNLTRSLILGALLMIAMLVLFLYSWRTAVISVVAIPLSLLAALLVLTLRGATINTMVLAGFVIALGDIVDDAIIGIENIVRRLRQHRQEGSTKSTAKIILEASMEVRAAIVYATLIEIVAIAPIFLLAGLSGAFFRPLAVAYALALGASMLVALTVTPALALIFFRSPKSLAHRESPIVPPMKRGYEWVLTRLVRRPRRGYVAVALTTAVGLVLVPLLGQSLLPNFKERDFLMHWLGKPDISLQEQVRTTQQVNAELLTIPGVKNAGSHIGNAFFGDEPHGVYFGENWISVDKSVDYDETVNSVRQTVDGYPGVFRDVLTYLKERIREVLTGTSDPITIRIFGPDLEQLRAKAEEINKIVGEVPGVGDHSADFQDAIPQVRVEVDLENAKKYGLKPGDVRRAAAWLMAGEEAGDLYTAGKAYDVQLWTPPEKRRSITDLENLLIDRPGGGHVRLNQVADISIVSVPNVVQHEDLFRNIDVGAELDGTRDLGSVVEDIENRLEQVEMPLEFRAEMLGEYTERQAAQQRLLIFAIAAGIGILLLLQASYRSWRLAMLTFVTLPIALVGGLIAAYLGSKVISLGSLVGFLTVFGIVARNGIMLISHCKHLEEEEGMPFGPELVIRGAKERLVPIMMTVLTTGLALIPLLVTGSIPGQEIEHPMAVVIIGGLITATLLNLFVVPAFYLRFAKRRGQHREPEAAVA</sequence>
<organism evidence="2 3">
    <name type="scientific">Kribbella caucasensis</name>
    <dbReference type="NCBI Taxonomy" id="2512215"/>
    <lineage>
        <taxon>Bacteria</taxon>
        <taxon>Bacillati</taxon>
        <taxon>Actinomycetota</taxon>
        <taxon>Actinomycetes</taxon>
        <taxon>Propionibacteriales</taxon>
        <taxon>Kribbellaceae</taxon>
        <taxon>Kribbella</taxon>
    </lineage>
</organism>
<feature type="transmembrane region" description="Helical" evidence="1">
    <location>
        <begin position="1003"/>
        <end position="1028"/>
    </location>
</feature>
<dbReference type="SUPFAM" id="SSF82693">
    <property type="entry name" value="Multidrug efflux transporter AcrB pore domain, PN1, PN2, PC1 and PC2 subdomains"/>
    <property type="match status" value="2"/>
</dbReference>
<accession>A0A4R6K654</accession>
<feature type="transmembrane region" description="Helical" evidence="1">
    <location>
        <begin position="896"/>
        <end position="916"/>
    </location>
</feature>
<dbReference type="GO" id="GO:0042910">
    <property type="term" value="F:xenobiotic transmembrane transporter activity"/>
    <property type="evidence" value="ECO:0007669"/>
    <property type="project" value="TreeGrafter"/>
</dbReference>
<reference evidence="2 3" key="1">
    <citation type="submission" date="2019-03" db="EMBL/GenBank/DDBJ databases">
        <title>Genomic Encyclopedia of Type Strains, Phase III (KMG-III): the genomes of soil and plant-associated and newly described type strains.</title>
        <authorList>
            <person name="Whitman W."/>
        </authorList>
    </citation>
    <scope>NUCLEOTIDE SEQUENCE [LARGE SCALE GENOMIC DNA]</scope>
    <source>
        <strain evidence="2 3">VKM Ac-2527</strain>
    </source>
</reference>
<dbReference type="Gene3D" id="3.30.70.1320">
    <property type="entry name" value="Multidrug efflux transporter AcrB pore domain like"/>
    <property type="match status" value="1"/>
</dbReference>
<proteinExistence type="predicted"/>
<feature type="transmembrane region" description="Helical" evidence="1">
    <location>
        <begin position="872"/>
        <end position="889"/>
    </location>
</feature>
<comment type="caution">
    <text evidence="2">The sequence shown here is derived from an EMBL/GenBank/DDBJ whole genome shotgun (WGS) entry which is preliminary data.</text>
</comment>
<dbReference type="Gene3D" id="3.30.2090.10">
    <property type="entry name" value="Multidrug efflux transporter AcrB TolC docking domain, DN and DC subdomains"/>
    <property type="match status" value="2"/>
</dbReference>
<feature type="transmembrane region" description="Helical" evidence="1">
    <location>
        <begin position="351"/>
        <end position="369"/>
    </location>
</feature>
<dbReference type="Gene3D" id="1.20.1640.10">
    <property type="entry name" value="Multidrug efflux transporter AcrB transmembrane domain"/>
    <property type="match status" value="2"/>
</dbReference>
<keyword evidence="1" id="KW-0472">Membrane</keyword>
<feature type="transmembrane region" description="Helical" evidence="1">
    <location>
        <begin position="972"/>
        <end position="991"/>
    </location>
</feature>
<dbReference type="GO" id="GO:0005886">
    <property type="term" value="C:plasma membrane"/>
    <property type="evidence" value="ECO:0007669"/>
    <property type="project" value="TreeGrafter"/>
</dbReference>
<feature type="transmembrane region" description="Helical" evidence="1">
    <location>
        <begin position="544"/>
        <end position="563"/>
    </location>
</feature>
<feature type="transmembrane region" description="Helical" evidence="1">
    <location>
        <begin position="922"/>
        <end position="942"/>
    </location>
</feature>
<dbReference type="AlphaFoldDB" id="A0A4R6K654"/>
<keyword evidence="3" id="KW-1185">Reference proteome</keyword>
<feature type="transmembrane region" description="Helical" evidence="1">
    <location>
        <begin position="453"/>
        <end position="479"/>
    </location>
</feature>
<gene>
    <name evidence="2" type="ORF">EV643_116209</name>
</gene>
<feature type="transmembrane region" description="Helical" evidence="1">
    <location>
        <begin position="376"/>
        <end position="395"/>
    </location>
</feature>
<dbReference type="Gene3D" id="3.30.70.1440">
    <property type="entry name" value="Multidrug efflux transporter AcrB pore domain"/>
    <property type="match status" value="1"/>
</dbReference>